<accession>A0ABY7M174</accession>
<dbReference type="SUPFAM" id="SSF50249">
    <property type="entry name" value="Nucleic acid-binding proteins"/>
    <property type="match status" value="1"/>
</dbReference>
<sequence length="355" mass="41366">MKTQDFLENIDKLAQEYEIDRKQVLEALEIGLISGCKRNYQIKSCCVSFSKDYDEIYLYKQYLVLDSFNDKINGDNDKINLKKISFIKLEEAQKIKKSIKSGEILNILVDPNEFNFYASKDFKNKFHEELIRKRRENIFDFFKKYENKIISTEVVDINEIGFILRLEKDITTILLKKESLLNDKFLINERIQVYVLRVKEKNKMPEIVVTRKHINFVKEIFHEFIPEIQDGIIKIMRIERISSIRTKIGLLSTNNKVDPIGSCIGEKSVRIKSILNILNGEKINLFLWSTNIKELIVNSLKPGKIHEIVSVDENKREALVLVLPEQASLVIGKSGINLRLASKVIDWNIKIKVLS</sequence>
<keyword evidence="2" id="KW-0963">Cytoplasm</keyword>
<dbReference type="Proteomes" id="UP001210120">
    <property type="component" value="Chromosome"/>
</dbReference>
<feature type="domain" description="NusA-like second KH" evidence="8">
    <location>
        <begin position="292"/>
        <end position="352"/>
    </location>
</feature>
<keyword evidence="5" id="KW-0804">Transcription</keyword>
<dbReference type="Pfam" id="PF26594">
    <property type="entry name" value="KH_NusA_2nd"/>
    <property type="match status" value="1"/>
</dbReference>
<dbReference type="EMBL" id="CP115156">
    <property type="protein sequence ID" value="WBL31470.1"/>
    <property type="molecule type" value="Genomic_DNA"/>
</dbReference>
<dbReference type="InterPro" id="IPR010213">
    <property type="entry name" value="TF_NusA"/>
</dbReference>
<evidence type="ECO:0000313" key="9">
    <source>
        <dbReference type="EMBL" id="WBL31470.1"/>
    </source>
</evidence>
<gene>
    <name evidence="9" type="primary">nusA</name>
    <name evidence="9" type="ORF">O7R10_00155</name>
</gene>
<feature type="domain" description="Transcription factor NusA N-terminal" evidence="6">
    <location>
        <begin position="5"/>
        <end position="133"/>
    </location>
</feature>
<evidence type="ECO:0000313" key="10">
    <source>
        <dbReference type="Proteomes" id="UP001210120"/>
    </source>
</evidence>
<keyword evidence="3" id="KW-0694">RNA-binding</keyword>
<keyword evidence="10" id="KW-1185">Reference proteome</keyword>
<evidence type="ECO:0000256" key="1">
    <source>
        <dbReference type="ARBA" id="ARBA00022472"/>
    </source>
</evidence>
<dbReference type="Pfam" id="PF13184">
    <property type="entry name" value="KH_NusA_1st"/>
    <property type="match status" value="1"/>
</dbReference>
<dbReference type="Pfam" id="PF08529">
    <property type="entry name" value="NusA_N"/>
    <property type="match status" value="1"/>
</dbReference>
<evidence type="ECO:0000256" key="3">
    <source>
        <dbReference type="ARBA" id="ARBA00022884"/>
    </source>
</evidence>
<dbReference type="InterPro" id="IPR013735">
    <property type="entry name" value="TF_NusA_N"/>
</dbReference>
<dbReference type="InterPro" id="IPR058582">
    <property type="entry name" value="KH_NusA_2nd"/>
</dbReference>
<dbReference type="InterPro" id="IPR025249">
    <property type="entry name" value="TF_NusA_KH_1st"/>
</dbReference>
<dbReference type="PANTHER" id="PTHR22648:SF0">
    <property type="entry name" value="TRANSCRIPTION TERMINATION_ANTITERMINATION PROTEIN NUSA"/>
    <property type="match status" value="1"/>
</dbReference>
<reference evidence="9" key="1">
    <citation type="submission" date="2022-12" db="EMBL/GenBank/DDBJ databases">
        <title>Genomic Characterization of Candidatus Phytoplasma sacchari in China.</title>
        <authorList>
            <person name="Zhang R.-Y."/>
        </authorList>
    </citation>
    <scope>NUCLEOTIDE SEQUENCE [LARGE SCALE GENOMIC DNA]</scope>
    <source>
        <strain evidence="9">SCWL1</strain>
    </source>
</reference>
<feature type="domain" description="Transcription factor NusA first KH" evidence="7">
    <location>
        <begin position="211"/>
        <end position="288"/>
    </location>
</feature>
<dbReference type="InterPro" id="IPR030842">
    <property type="entry name" value="TF_NusA_bacterial"/>
</dbReference>
<dbReference type="InterPro" id="IPR036555">
    <property type="entry name" value="NusA_N_sf"/>
</dbReference>
<dbReference type="InterPro" id="IPR009019">
    <property type="entry name" value="KH_sf_prok-type"/>
</dbReference>
<evidence type="ECO:0000259" key="7">
    <source>
        <dbReference type="Pfam" id="PF13184"/>
    </source>
</evidence>
<evidence type="ECO:0000256" key="2">
    <source>
        <dbReference type="ARBA" id="ARBA00022490"/>
    </source>
</evidence>
<evidence type="ECO:0000259" key="8">
    <source>
        <dbReference type="Pfam" id="PF26594"/>
    </source>
</evidence>
<dbReference type="Gene3D" id="3.30.1480.10">
    <property type="entry name" value="NusA, N-terminal domain"/>
    <property type="match status" value="1"/>
</dbReference>
<name>A0ABY7M174_9MOLU</name>
<organism evidence="9 10">
    <name type="scientific">Candidatus Phytoplasma sacchari</name>
    <dbReference type="NCBI Taxonomy" id="2609813"/>
    <lineage>
        <taxon>Bacteria</taxon>
        <taxon>Bacillati</taxon>
        <taxon>Mycoplasmatota</taxon>
        <taxon>Mollicutes</taxon>
        <taxon>Acholeplasmatales</taxon>
        <taxon>Acholeplasmataceae</taxon>
        <taxon>Candidatus Phytoplasma</taxon>
        <taxon>16SrXI (Rice yellow dwarf group)</taxon>
    </lineage>
</organism>
<dbReference type="SUPFAM" id="SSF69705">
    <property type="entry name" value="Transcription factor NusA, N-terminal domain"/>
    <property type="match status" value="1"/>
</dbReference>
<dbReference type="Gene3D" id="2.40.50.140">
    <property type="entry name" value="Nucleic acid-binding proteins"/>
    <property type="match status" value="1"/>
</dbReference>
<dbReference type="Gene3D" id="3.30.300.20">
    <property type="match status" value="2"/>
</dbReference>
<protein>
    <submittedName>
        <fullName evidence="9">Transcription termination factor NusA</fullName>
    </submittedName>
</protein>
<dbReference type="InterPro" id="IPR015946">
    <property type="entry name" value="KH_dom-like_a/b"/>
</dbReference>
<keyword evidence="1" id="KW-0806">Transcription termination</keyword>
<dbReference type="PANTHER" id="PTHR22648">
    <property type="entry name" value="TRANSCRIPTION TERMINATION FACTOR NUSA"/>
    <property type="match status" value="1"/>
</dbReference>
<keyword evidence="4" id="KW-0805">Transcription regulation</keyword>
<evidence type="ECO:0000256" key="5">
    <source>
        <dbReference type="ARBA" id="ARBA00023163"/>
    </source>
</evidence>
<proteinExistence type="predicted"/>
<dbReference type="SUPFAM" id="SSF54814">
    <property type="entry name" value="Prokaryotic type KH domain (KH-domain type II)"/>
    <property type="match status" value="2"/>
</dbReference>
<evidence type="ECO:0000259" key="6">
    <source>
        <dbReference type="Pfam" id="PF08529"/>
    </source>
</evidence>
<dbReference type="InterPro" id="IPR012340">
    <property type="entry name" value="NA-bd_OB-fold"/>
</dbReference>
<evidence type="ECO:0000256" key="4">
    <source>
        <dbReference type="ARBA" id="ARBA00023015"/>
    </source>
</evidence>
<dbReference type="NCBIfam" id="TIGR01953">
    <property type="entry name" value="NusA"/>
    <property type="match status" value="1"/>
</dbReference>